<dbReference type="EMBL" id="AP025739">
    <property type="protein sequence ID" value="BDI33439.1"/>
    <property type="molecule type" value="Genomic_DNA"/>
</dbReference>
<feature type="region of interest" description="Disordered" evidence="1">
    <location>
        <begin position="329"/>
        <end position="386"/>
    </location>
</feature>
<protein>
    <submittedName>
        <fullName evidence="2">Uncharacterized protein</fullName>
    </submittedName>
</protein>
<dbReference type="OrthoDB" id="3233083at2"/>
<gene>
    <name evidence="2" type="ORF">CCAX7_54900</name>
</gene>
<evidence type="ECO:0000313" key="2">
    <source>
        <dbReference type="EMBL" id="BDI33439.1"/>
    </source>
</evidence>
<accession>A0A402D5X2</accession>
<dbReference type="KEGG" id="ccot:CCAX7_54900"/>
<dbReference type="Proteomes" id="UP000287394">
    <property type="component" value="Chromosome"/>
</dbReference>
<organism evidence="2 3">
    <name type="scientific">Capsulimonas corticalis</name>
    <dbReference type="NCBI Taxonomy" id="2219043"/>
    <lineage>
        <taxon>Bacteria</taxon>
        <taxon>Bacillati</taxon>
        <taxon>Armatimonadota</taxon>
        <taxon>Armatimonadia</taxon>
        <taxon>Capsulimonadales</taxon>
        <taxon>Capsulimonadaceae</taxon>
        <taxon>Capsulimonas</taxon>
    </lineage>
</organism>
<keyword evidence="3" id="KW-1185">Reference proteome</keyword>
<sequence length="386" mass="42409">MARKIFITNDMSEDDSLTEIIETEECPMAALFWPWFLTFFDDWGRAPASAARVKARIVPMNPLVGIPEIASFIEIYARQGLIGLYEVDNKKYMAIHPDKWFSFQTHIRTAKRMCDQSKFPANPAWPALPSAKGVSGAQNSEDDDDSAQVRAFARDDAHLPSNDNPRGRCSPSPSLSNQESLTLSMGDEAGASHGENGSQSEAPQEETSRIGLGDRPGSADEAWPGMPGETAAPPPRSPVRAASGVPRHEPQAFESFRLKYPRQQAPHQIAAAWDQVQPSHEQIAQIEMHLAPFSARPPTQSEMRCIKAPAKWLTDFDFVSNVPFNALDIERSKTDSQNKAEKGKTSGKPGDFKSSSNGRHDPGRGCGASPAPRRDHFAHLRPEASP</sequence>
<proteinExistence type="predicted"/>
<feature type="region of interest" description="Disordered" evidence="1">
    <location>
        <begin position="125"/>
        <end position="248"/>
    </location>
</feature>
<feature type="compositionally biased region" description="Polar residues" evidence="1">
    <location>
        <begin position="171"/>
        <end position="183"/>
    </location>
</feature>
<dbReference type="RefSeq" id="WP_119324816.1">
    <property type="nucleotide sequence ID" value="NZ_AP025739.1"/>
</dbReference>
<dbReference type="AlphaFoldDB" id="A0A402D5X2"/>
<evidence type="ECO:0000256" key="1">
    <source>
        <dbReference type="SAM" id="MobiDB-lite"/>
    </source>
</evidence>
<feature type="compositionally biased region" description="Basic and acidic residues" evidence="1">
    <location>
        <begin position="329"/>
        <end position="344"/>
    </location>
</feature>
<feature type="compositionally biased region" description="Basic and acidic residues" evidence="1">
    <location>
        <begin position="372"/>
        <end position="386"/>
    </location>
</feature>
<reference evidence="2 3" key="1">
    <citation type="journal article" date="2019" name="Int. J. Syst. Evol. Microbiol.">
        <title>Capsulimonas corticalis gen. nov., sp. nov., an aerobic capsulated bacterium, of a novel bacterial order, Capsulimonadales ord. nov., of the class Armatimonadia of the phylum Armatimonadetes.</title>
        <authorList>
            <person name="Li J."/>
            <person name="Kudo C."/>
            <person name="Tonouchi A."/>
        </authorList>
    </citation>
    <scope>NUCLEOTIDE SEQUENCE [LARGE SCALE GENOMIC DNA]</scope>
    <source>
        <strain evidence="2 3">AX-7</strain>
    </source>
</reference>
<evidence type="ECO:0000313" key="3">
    <source>
        <dbReference type="Proteomes" id="UP000287394"/>
    </source>
</evidence>
<name>A0A402D5X2_9BACT</name>